<keyword evidence="8 9" id="KW-0012">Acyltransferase</keyword>
<evidence type="ECO:0000256" key="6">
    <source>
        <dbReference type="ARBA" id="ARBA00022840"/>
    </source>
</evidence>
<dbReference type="GO" id="GO:1904812">
    <property type="term" value="P:rRNA acetylation involved in maturation of SSU-rRNA"/>
    <property type="evidence" value="ECO:0007669"/>
    <property type="project" value="TreeGrafter"/>
</dbReference>
<keyword evidence="1 9" id="KW-0963">Cytoplasm</keyword>
<comment type="catalytic activity">
    <reaction evidence="9">
        <text>cytidine(34) in elongator tRNA(Met) + acetyl-CoA + ATP + H2O = N(4)-acetylcytidine(34) in elongator tRNA(Met) + ADP + phosphate + CoA + H(+)</text>
        <dbReference type="Rhea" id="RHEA:43788"/>
        <dbReference type="Rhea" id="RHEA-COMP:10693"/>
        <dbReference type="Rhea" id="RHEA-COMP:10694"/>
        <dbReference type="ChEBI" id="CHEBI:15377"/>
        <dbReference type="ChEBI" id="CHEBI:15378"/>
        <dbReference type="ChEBI" id="CHEBI:30616"/>
        <dbReference type="ChEBI" id="CHEBI:43474"/>
        <dbReference type="ChEBI" id="CHEBI:57287"/>
        <dbReference type="ChEBI" id="CHEBI:57288"/>
        <dbReference type="ChEBI" id="CHEBI:74900"/>
        <dbReference type="ChEBI" id="CHEBI:82748"/>
        <dbReference type="ChEBI" id="CHEBI:456216"/>
        <dbReference type="EC" id="2.3.1.193"/>
    </reaction>
</comment>
<feature type="binding site" evidence="9">
    <location>
        <position position="194"/>
    </location>
    <ligand>
        <name>ATP</name>
        <dbReference type="ChEBI" id="CHEBI:30616"/>
    </ligand>
</feature>
<evidence type="ECO:0000256" key="4">
    <source>
        <dbReference type="ARBA" id="ARBA00022694"/>
    </source>
</evidence>
<dbReference type="InterPro" id="IPR027417">
    <property type="entry name" value="P-loop_NTPase"/>
</dbReference>
<evidence type="ECO:0000256" key="2">
    <source>
        <dbReference type="ARBA" id="ARBA00022555"/>
    </source>
</evidence>
<dbReference type="InterPro" id="IPR007807">
    <property type="entry name" value="TcmA/NAT10_helicase"/>
</dbReference>
<evidence type="ECO:0000313" key="13">
    <source>
        <dbReference type="EMBL" id="GGW34162.1"/>
    </source>
</evidence>
<comment type="subcellular location">
    <subcellularLocation>
        <location evidence="9">Cytoplasm</location>
    </subcellularLocation>
</comment>
<evidence type="ECO:0000256" key="1">
    <source>
        <dbReference type="ARBA" id="ARBA00022490"/>
    </source>
</evidence>
<dbReference type="InterPro" id="IPR032672">
    <property type="entry name" value="TmcA/NAT10/Kre33"/>
</dbReference>
<sequence length="736" mass="79824">MSEASDDRRISLLVGHARRWQRRRWRGLVWLSGPAEHARRLALTLWHAQPWQAPLWVGDPQEAPVSPCLPAAKARTRLGAEHQLIVMDVSGRDGLDPDALGALAGTLTAGGILLLVTPEPWGERPDPNYARFADHSWEWTALSSFYLARLARQLGASPQVVRWPVAGPLVLSRLPAGQPSPRRPEDPACLTPDQARAVTALSKLKRRRPLVITADRGRGKSAALGIACARLLQQGSYPRLLVTAPRASAVDSLFERVMALCPEAQRRGHEVQLPATGSSLCFLPPDLLDTQLAQGTLGGSGALLLVDEAAALPAAMLARWLAAFPRMAFATTVHGYEGSGRGFALRFREVLERQTPQWRELSLDTPIRWAANDPLESVIQQALLLNAPLPEAHAHGLIDAQTLSVSQVQLAANEPLLEQLFGLLVQSHYRTTPSDLRQLMDGPGTQLRMVMASQGHASTAATGATDTAPLAVLVTREEGGFDPALAEQVALGQRRPQGHLLAQSLAAHGGHREALTARWRRVVRIAAHPERRREGLGRRLLVADMASAAEQGVALYGATFGAEAGLLSFWLALGFTPVRLGVTREAATGEYAIMVAKPLNEIGQAVLHSMQQGFVASLQGLLAFELRDLPAPVVALLLSELPERPLSAVERQTIHDVAYAHRDPALARAALQALGREASRAPLGEARLAHQQLVAWAYQNQPLADAPREATQQLRRVTQQLMTASMLFSDGQERLK</sequence>
<dbReference type="GO" id="GO:0005524">
    <property type="term" value="F:ATP binding"/>
    <property type="evidence" value="ECO:0007669"/>
    <property type="project" value="UniProtKB-UniRule"/>
</dbReference>
<keyword evidence="5 9" id="KW-0547">Nucleotide-binding</keyword>
<evidence type="ECO:0000259" key="11">
    <source>
        <dbReference type="Pfam" id="PF08351"/>
    </source>
</evidence>
<dbReference type="GO" id="GO:1990883">
    <property type="term" value="F:18S rRNA cytidine N-acetyltransferase activity"/>
    <property type="evidence" value="ECO:0007669"/>
    <property type="project" value="TreeGrafter"/>
</dbReference>
<dbReference type="Gene3D" id="3.40.50.11040">
    <property type="match status" value="1"/>
</dbReference>
<dbReference type="SUPFAM" id="SSF52540">
    <property type="entry name" value="P-loop containing nucleoside triphosphate hydrolases"/>
    <property type="match status" value="1"/>
</dbReference>
<keyword evidence="2 9" id="KW-0820">tRNA-binding</keyword>
<comment type="function">
    <text evidence="9">Catalyzes the formation of N(4)-acetylcytidine (ac(4)C) at the wobble position of tRNA(Met), by using acetyl-CoA as an acetyl donor and ATP (or GTP).</text>
</comment>
<dbReference type="GO" id="GO:0051392">
    <property type="term" value="F:tRNA cytidine N4-acetyltransferase activity"/>
    <property type="evidence" value="ECO:0007669"/>
    <property type="project" value="UniProtKB-UniRule"/>
</dbReference>
<evidence type="ECO:0000256" key="3">
    <source>
        <dbReference type="ARBA" id="ARBA00022679"/>
    </source>
</evidence>
<keyword evidence="6 9" id="KW-0067">ATP-binding</keyword>
<dbReference type="RefSeq" id="WP_189463896.1">
    <property type="nucleotide sequence ID" value="NZ_BMXN01000018.1"/>
</dbReference>
<dbReference type="SUPFAM" id="SSF55729">
    <property type="entry name" value="Acyl-CoA N-acyltransferases (Nat)"/>
    <property type="match status" value="1"/>
</dbReference>
<dbReference type="PANTHER" id="PTHR10925:SF5">
    <property type="entry name" value="RNA CYTIDINE ACETYLTRANSFERASE"/>
    <property type="match status" value="1"/>
</dbReference>
<dbReference type="AlphaFoldDB" id="A0A8H9I907"/>
<name>A0A8H9I907_9GAMM</name>
<dbReference type="InterPro" id="IPR000182">
    <property type="entry name" value="GNAT_dom"/>
</dbReference>
<dbReference type="InterPro" id="IPR016181">
    <property type="entry name" value="Acyl_CoA_acyltransferase"/>
</dbReference>
<feature type="domain" description="TmcA/NAT10 N-terminal" evidence="11">
    <location>
        <begin position="15"/>
        <end position="163"/>
    </location>
</feature>
<keyword evidence="7 9" id="KW-0694">RNA-binding</keyword>
<gene>
    <name evidence="9 13" type="primary">tmcA</name>
    <name evidence="13" type="ORF">GCM10007157_27240</name>
</gene>
<dbReference type="GO" id="GO:0005737">
    <property type="term" value="C:cytoplasm"/>
    <property type="evidence" value="ECO:0007669"/>
    <property type="project" value="UniProtKB-SubCell"/>
</dbReference>
<dbReference type="GO" id="GO:0000049">
    <property type="term" value="F:tRNA binding"/>
    <property type="evidence" value="ECO:0007669"/>
    <property type="project" value="UniProtKB-UniRule"/>
</dbReference>
<dbReference type="GO" id="GO:0002101">
    <property type="term" value="P:tRNA wobble cytosine modification"/>
    <property type="evidence" value="ECO:0007669"/>
    <property type="project" value="UniProtKB-UniRule"/>
</dbReference>
<evidence type="ECO:0000256" key="5">
    <source>
        <dbReference type="ARBA" id="ARBA00022741"/>
    </source>
</evidence>
<feature type="domain" description="TcmA/NAT10 helicase" evidence="10">
    <location>
        <begin position="211"/>
        <end position="386"/>
    </location>
</feature>
<protein>
    <recommendedName>
        <fullName evidence="9">tRNA(Met) cytidine acetyltransferase TmcA</fullName>
        <ecNumber evidence="9">2.3.1.193</ecNumber>
    </recommendedName>
</protein>
<feature type="domain" description="N-acetyltransferase" evidence="12">
    <location>
        <begin position="419"/>
        <end position="541"/>
    </location>
</feature>
<comment type="caution">
    <text evidence="13">The sequence shown here is derived from an EMBL/GenBank/DDBJ whole genome shotgun (WGS) entry which is preliminary data.</text>
</comment>
<keyword evidence="4 9" id="KW-0819">tRNA processing</keyword>
<dbReference type="Pfam" id="PF13718">
    <property type="entry name" value="GNAT_acetyltr_2"/>
    <property type="match status" value="1"/>
</dbReference>
<keyword evidence="14" id="KW-1185">Reference proteome</keyword>
<evidence type="ECO:0000313" key="14">
    <source>
        <dbReference type="Proteomes" id="UP000623776"/>
    </source>
</evidence>
<evidence type="ECO:0000256" key="8">
    <source>
        <dbReference type="ARBA" id="ARBA00023315"/>
    </source>
</evidence>
<evidence type="ECO:0000259" key="12">
    <source>
        <dbReference type="Pfam" id="PF13718"/>
    </source>
</evidence>
<dbReference type="Proteomes" id="UP000623776">
    <property type="component" value="Unassembled WGS sequence"/>
</dbReference>
<reference evidence="14" key="1">
    <citation type="journal article" date="2019" name="Int. J. Syst. Evol. Microbiol.">
        <title>The Global Catalogue of Microorganisms (GCM) 10K type strain sequencing project: providing services to taxonomists for standard genome sequencing and annotation.</title>
        <authorList>
            <consortium name="The Broad Institute Genomics Platform"/>
            <consortium name="The Broad Institute Genome Sequencing Center for Infectious Disease"/>
            <person name="Wu L."/>
            <person name="Ma J."/>
        </authorList>
    </citation>
    <scope>NUCLEOTIDE SEQUENCE [LARGE SCALE GENOMIC DNA]</scope>
    <source>
        <strain evidence="14">KCTC 22154</strain>
    </source>
</reference>
<dbReference type="InterPro" id="IPR024914">
    <property type="entry name" value="tRNA_acetyltr_TmcA"/>
</dbReference>
<dbReference type="PANTHER" id="PTHR10925">
    <property type="entry name" value="N-ACETYLTRANSFERASE 10"/>
    <property type="match status" value="1"/>
</dbReference>
<feature type="binding site" evidence="9">
    <location>
        <position position="368"/>
    </location>
    <ligand>
        <name>ATP</name>
        <dbReference type="ChEBI" id="CHEBI:30616"/>
    </ligand>
</feature>
<keyword evidence="3 9" id="KW-0808">Transferase</keyword>
<dbReference type="GO" id="GO:0051391">
    <property type="term" value="P:tRNA acetylation"/>
    <property type="evidence" value="ECO:0007669"/>
    <property type="project" value="UniProtKB-UniRule"/>
</dbReference>
<proteinExistence type="inferred from homology"/>
<comment type="caution">
    <text evidence="9">Lacks conserved residue(s) required for the propagation of feature annotation.</text>
</comment>
<dbReference type="HAMAP" id="MF_01886">
    <property type="entry name" value="tRNA_acetyltr_TmcA"/>
    <property type="match status" value="1"/>
</dbReference>
<dbReference type="Gene3D" id="3.40.50.300">
    <property type="entry name" value="P-loop containing nucleotide triphosphate hydrolases"/>
    <property type="match status" value="1"/>
</dbReference>
<evidence type="ECO:0000259" key="10">
    <source>
        <dbReference type="Pfam" id="PF05127"/>
    </source>
</evidence>
<dbReference type="Pfam" id="PF08351">
    <property type="entry name" value="TmcA_N"/>
    <property type="match status" value="1"/>
</dbReference>
<evidence type="ECO:0000256" key="7">
    <source>
        <dbReference type="ARBA" id="ARBA00022884"/>
    </source>
</evidence>
<dbReference type="EMBL" id="BMXN01000018">
    <property type="protein sequence ID" value="GGW34162.1"/>
    <property type="molecule type" value="Genomic_DNA"/>
</dbReference>
<dbReference type="Gene3D" id="3.40.630.30">
    <property type="match status" value="1"/>
</dbReference>
<dbReference type="InterPro" id="IPR013562">
    <property type="entry name" value="TmcA/NAT10_N"/>
</dbReference>
<dbReference type="Pfam" id="PF05127">
    <property type="entry name" value="NAT10_TcmA_helicase"/>
    <property type="match status" value="1"/>
</dbReference>
<comment type="similarity">
    <text evidence="9">Belongs to the TmcA family.</text>
</comment>
<evidence type="ECO:0000256" key="9">
    <source>
        <dbReference type="HAMAP-Rule" id="MF_01886"/>
    </source>
</evidence>
<dbReference type="EC" id="2.3.1.193" evidence="9"/>
<organism evidence="13 14">
    <name type="scientific">Vreelandella hamiltonii</name>
    <dbReference type="NCBI Taxonomy" id="502829"/>
    <lineage>
        <taxon>Bacteria</taxon>
        <taxon>Pseudomonadati</taxon>
        <taxon>Pseudomonadota</taxon>
        <taxon>Gammaproteobacteria</taxon>
        <taxon>Oceanospirillales</taxon>
        <taxon>Halomonadaceae</taxon>
        <taxon>Vreelandella</taxon>
    </lineage>
</organism>
<accession>A0A8H9I907</accession>